<dbReference type="InterPro" id="IPR012576">
    <property type="entry name" value="NDUFB3"/>
</dbReference>
<sequence length="101" mass="11621">MGGGSLPHPPIPDWKSFTIGPHTPEILKYQKRLDRHGLTDPWIRNEAWRYDRTLWTPETHKIKTAAKNMFYIGWKHGLAAAIVTAGIVKLYESQNDGHDHH</sequence>
<evidence type="ECO:0000256" key="9">
    <source>
        <dbReference type="ARBA" id="ARBA00022989"/>
    </source>
</evidence>
<proteinExistence type="evidence at transcript level"/>
<evidence type="ECO:0000256" key="10">
    <source>
        <dbReference type="ARBA" id="ARBA00023128"/>
    </source>
</evidence>
<keyword evidence="9" id="KW-1133">Transmembrane helix</keyword>
<organism evidence="12">
    <name type="scientific">Lepeophtheirus salmonis</name>
    <name type="common">Salmon louse</name>
    <name type="synonym">Caligus salmonis</name>
    <dbReference type="NCBI Taxonomy" id="72036"/>
    <lineage>
        <taxon>Eukaryota</taxon>
        <taxon>Metazoa</taxon>
        <taxon>Ecdysozoa</taxon>
        <taxon>Arthropoda</taxon>
        <taxon>Crustacea</taxon>
        <taxon>Multicrustacea</taxon>
        <taxon>Hexanauplia</taxon>
        <taxon>Copepoda</taxon>
        <taxon>Siphonostomatoida</taxon>
        <taxon>Caligidae</taxon>
        <taxon>Lepeophtheirus</taxon>
    </lineage>
</organism>
<keyword evidence="5" id="KW-0679">Respiratory chain</keyword>
<evidence type="ECO:0000256" key="3">
    <source>
        <dbReference type="ARBA" id="ARBA00005667"/>
    </source>
</evidence>
<dbReference type="AlphaFoldDB" id="D3PHD5"/>
<gene>
    <name evidence="12" type="primary">NDUB3</name>
</gene>
<evidence type="ECO:0000256" key="8">
    <source>
        <dbReference type="ARBA" id="ARBA00022982"/>
    </source>
</evidence>
<keyword evidence="8" id="KW-0249">Electron transport</keyword>
<protein>
    <submittedName>
        <fullName evidence="13">CG10320 CG10320PBlike [Tribolium castaneum]</fullName>
    </submittedName>
    <submittedName>
        <fullName evidence="12">NADH dehydrogenase 1 beta subcomplex subunit 3</fullName>
    </submittedName>
</protein>
<comment type="subcellular location">
    <subcellularLocation>
        <location evidence="2">Mitochondrion inner membrane</location>
        <topology evidence="2">Single-pass membrane protein</topology>
        <orientation evidence="2">Matrix side</orientation>
    </subcellularLocation>
</comment>
<dbReference type="EMBL" id="HACA01008331">
    <property type="protein sequence ID" value="CDW25692.1"/>
    <property type="molecule type" value="Transcribed_RNA"/>
</dbReference>
<evidence type="ECO:0000256" key="5">
    <source>
        <dbReference type="ARBA" id="ARBA00022660"/>
    </source>
</evidence>
<dbReference type="GO" id="GO:0022900">
    <property type="term" value="P:electron transport chain"/>
    <property type="evidence" value="ECO:0007669"/>
    <property type="project" value="InterPro"/>
</dbReference>
<keyword evidence="6" id="KW-0812">Transmembrane</keyword>
<evidence type="ECO:0000256" key="11">
    <source>
        <dbReference type="ARBA" id="ARBA00023136"/>
    </source>
</evidence>
<keyword evidence="11" id="KW-0472">Membrane</keyword>
<dbReference type="OrthoDB" id="521512at2759"/>
<reference evidence="12" key="1">
    <citation type="submission" date="2010-03" db="EMBL/GenBank/DDBJ databases">
        <title>Atlantic Lepeophtheirus salmonis ESTs and full-length cDNAs.</title>
        <authorList>
            <person name="Yasuike M."/>
            <person name="von Schalburg K."/>
            <person name="Cooper G."/>
            <person name="Leong J."/>
            <person name="Nilsen F."/>
            <person name="Jones S.R.M."/>
            <person name="Koop B.F."/>
        </authorList>
    </citation>
    <scope>NUCLEOTIDE SEQUENCE</scope>
    <source>
        <strain evidence="12">Atlantic form</strain>
        <tissue evidence="12">Mixed tissue</tissue>
    </source>
</reference>
<evidence type="ECO:0000313" key="12">
    <source>
        <dbReference type="EMBL" id="ADD37971.1"/>
    </source>
</evidence>
<reference evidence="13" key="2">
    <citation type="submission" date="2014-05" db="EMBL/GenBank/DDBJ databases">
        <authorList>
            <person name="Chronopoulou M."/>
        </authorList>
    </citation>
    <scope>NUCLEOTIDE SEQUENCE</scope>
    <source>
        <tissue evidence="13">Whole organism</tissue>
    </source>
</reference>
<comment type="similarity">
    <text evidence="3">Belongs to the complex I NDUFB3 subunit family.</text>
</comment>
<comment type="function">
    <text evidence="1">Accessory subunit of the mitochondrial membrane respiratory chain NADH dehydrogenase (Complex I), that is believed not to be involved in catalysis. Complex I functions in the transfer of electrons from NADH to the respiratory chain. The immediate electron acceptor for the enzyme is believed to be ubiquinone.</text>
</comment>
<evidence type="ECO:0000256" key="1">
    <source>
        <dbReference type="ARBA" id="ARBA00003195"/>
    </source>
</evidence>
<evidence type="ECO:0000256" key="2">
    <source>
        <dbReference type="ARBA" id="ARBA00004298"/>
    </source>
</evidence>
<keyword evidence="7" id="KW-0999">Mitochondrion inner membrane</keyword>
<evidence type="ECO:0000256" key="4">
    <source>
        <dbReference type="ARBA" id="ARBA00022448"/>
    </source>
</evidence>
<accession>D3PHD5</accession>
<keyword evidence="4" id="KW-0813">Transport</keyword>
<evidence type="ECO:0000256" key="7">
    <source>
        <dbReference type="ARBA" id="ARBA00022792"/>
    </source>
</evidence>
<dbReference type="Pfam" id="PF08122">
    <property type="entry name" value="NDUF_B12"/>
    <property type="match status" value="1"/>
</dbReference>
<keyword evidence="10" id="KW-0496">Mitochondrion</keyword>
<evidence type="ECO:0000256" key="6">
    <source>
        <dbReference type="ARBA" id="ARBA00022692"/>
    </source>
</evidence>
<evidence type="ECO:0000313" key="13">
    <source>
        <dbReference type="EMBL" id="CDW25692.1"/>
    </source>
</evidence>
<dbReference type="GO" id="GO:0005743">
    <property type="term" value="C:mitochondrial inner membrane"/>
    <property type="evidence" value="ECO:0007669"/>
    <property type="project" value="UniProtKB-SubCell"/>
</dbReference>
<name>D3PHD5_LEPSM</name>
<dbReference type="EMBL" id="BT121041">
    <property type="protein sequence ID" value="ADD37971.1"/>
    <property type="molecule type" value="mRNA"/>
</dbReference>